<dbReference type="AlphaFoldDB" id="A0AA96WTZ4"/>
<name>A0AA96WTZ4_9CYAN</name>
<dbReference type="CDD" id="cd00761">
    <property type="entry name" value="Glyco_tranf_GTA_type"/>
    <property type="match status" value="1"/>
</dbReference>
<dbReference type="InterPro" id="IPR050834">
    <property type="entry name" value="Glycosyltransf_2"/>
</dbReference>
<feature type="domain" description="Glycosyltransferase 2-like prokaryotic type" evidence="1">
    <location>
        <begin position="7"/>
        <end position="253"/>
    </location>
</feature>
<dbReference type="InterPro" id="IPR019290">
    <property type="entry name" value="GlycosylTrfase-like_prok"/>
</dbReference>
<accession>A0AA96WTZ4</accession>
<dbReference type="InterPro" id="IPR029044">
    <property type="entry name" value="Nucleotide-diphossugar_trans"/>
</dbReference>
<organism evidence="2">
    <name type="scientific">Leptolyngbya sp. NK1-12</name>
    <dbReference type="NCBI Taxonomy" id="2547451"/>
    <lineage>
        <taxon>Bacteria</taxon>
        <taxon>Bacillati</taxon>
        <taxon>Cyanobacteriota</taxon>
        <taxon>Cyanophyceae</taxon>
        <taxon>Leptolyngbyales</taxon>
        <taxon>Leptolyngbyaceae</taxon>
        <taxon>Leptolyngbya group</taxon>
        <taxon>Leptolyngbya</taxon>
    </lineage>
</organism>
<dbReference type="PANTHER" id="PTHR43685:SF2">
    <property type="entry name" value="GLYCOSYLTRANSFERASE 2-LIKE DOMAIN-CONTAINING PROTEIN"/>
    <property type="match status" value="1"/>
</dbReference>
<dbReference type="Pfam" id="PF10111">
    <property type="entry name" value="Glyco_tranf_2_2"/>
    <property type="match status" value="1"/>
</dbReference>
<evidence type="ECO:0000313" key="2">
    <source>
        <dbReference type="EMBL" id="WNZ23052.1"/>
    </source>
</evidence>
<dbReference type="SUPFAM" id="SSF53448">
    <property type="entry name" value="Nucleotide-diphospho-sugar transferases"/>
    <property type="match status" value="1"/>
</dbReference>
<sequence length="323" mass="36470">MNTPLISVIIPVYNSATTIERTIRSVLDQTYTHFELLIINDGSTDRTLEVVSSIQDERIKIFSYPNSGVHASRNRGIAQAAGDYITFIDADDLWTADKLAAQLNALQQNPQAAVAYSWTDYIDQQDQFLRKGTYIKANGNVYAKLLVTNFLENGSNPLICKWAFAEVGLFDCVLKNAGDWDMWLRLAARYPFVCVAAPQILYRVSPKSLSTHLWSMETCCIEILEKNFATAPAELQPLRGQCFSNFYLYLALKALEASQSRSSSLKAIHYLLQAVKYDPSLPRRRQFLTLLTLVKAFLGVLFSPQIARQQLSLIKKQRQVIAQ</sequence>
<dbReference type="EMBL" id="CP053586">
    <property type="protein sequence ID" value="WNZ23052.1"/>
    <property type="molecule type" value="Genomic_DNA"/>
</dbReference>
<proteinExistence type="predicted"/>
<evidence type="ECO:0000259" key="1">
    <source>
        <dbReference type="Pfam" id="PF10111"/>
    </source>
</evidence>
<protein>
    <submittedName>
        <fullName evidence="2">Glycosyltransferase</fullName>
    </submittedName>
</protein>
<reference evidence="2" key="1">
    <citation type="submission" date="2020-05" db="EMBL/GenBank/DDBJ databases">
        <authorList>
            <person name="Zhu T."/>
            <person name="Keshari N."/>
            <person name="Lu X."/>
        </authorList>
    </citation>
    <scope>NUCLEOTIDE SEQUENCE</scope>
    <source>
        <strain evidence="2">NK1-12</strain>
    </source>
</reference>
<dbReference type="Gene3D" id="3.90.550.10">
    <property type="entry name" value="Spore Coat Polysaccharide Biosynthesis Protein SpsA, Chain A"/>
    <property type="match status" value="1"/>
</dbReference>
<dbReference type="RefSeq" id="WP_316434619.1">
    <property type="nucleotide sequence ID" value="NZ_CP053586.1"/>
</dbReference>
<dbReference type="PANTHER" id="PTHR43685">
    <property type="entry name" value="GLYCOSYLTRANSFERASE"/>
    <property type="match status" value="1"/>
</dbReference>
<gene>
    <name evidence="2" type="ORF">HJG54_09385</name>
</gene>